<dbReference type="EC" id="2.3.1.-" evidence="2"/>
<dbReference type="Pfam" id="PF13673">
    <property type="entry name" value="Acetyltransf_10"/>
    <property type="match status" value="1"/>
</dbReference>
<keyword evidence="2" id="KW-0012">Acyltransferase</keyword>
<feature type="domain" description="N-acetyltransferase" evidence="1">
    <location>
        <begin position="12"/>
        <end position="165"/>
    </location>
</feature>
<reference evidence="2 3" key="1">
    <citation type="submission" date="2024-07" db="EMBL/GenBank/DDBJ databases">
        <title>Uliginosibacterium paludis KCTC:42655.</title>
        <authorList>
            <person name="Kim M.K."/>
        </authorList>
    </citation>
    <scope>NUCLEOTIDE SEQUENCE [LARGE SCALE GENOMIC DNA]</scope>
    <source>
        <strain evidence="2 3">KCTC 42655</strain>
    </source>
</reference>
<name>A0ABV2CNE6_9RHOO</name>
<gene>
    <name evidence="2" type="ORF">ABVT11_06300</name>
</gene>
<accession>A0ABV2CNE6</accession>
<evidence type="ECO:0000259" key="1">
    <source>
        <dbReference type="PROSITE" id="PS51186"/>
    </source>
</evidence>
<evidence type="ECO:0000313" key="2">
    <source>
        <dbReference type="EMBL" id="MET1489431.1"/>
    </source>
</evidence>
<organism evidence="2 3">
    <name type="scientific">Uliginosibacterium paludis</name>
    <dbReference type="NCBI Taxonomy" id="1615952"/>
    <lineage>
        <taxon>Bacteria</taxon>
        <taxon>Pseudomonadati</taxon>
        <taxon>Pseudomonadota</taxon>
        <taxon>Betaproteobacteria</taxon>
        <taxon>Rhodocyclales</taxon>
        <taxon>Zoogloeaceae</taxon>
        <taxon>Uliginosibacterium</taxon>
    </lineage>
</organism>
<dbReference type="PROSITE" id="PS51186">
    <property type="entry name" value="GNAT"/>
    <property type="match status" value="1"/>
</dbReference>
<dbReference type="EMBL" id="JBEWLZ010000003">
    <property type="protein sequence ID" value="MET1489431.1"/>
    <property type="molecule type" value="Genomic_DNA"/>
</dbReference>
<dbReference type="Gene3D" id="3.40.630.30">
    <property type="match status" value="1"/>
</dbReference>
<dbReference type="Proteomes" id="UP001548590">
    <property type="component" value="Unassembled WGS sequence"/>
</dbReference>
<proteinExistence type="predicted"/>
<dbReference type="GO" id="GO:0016746">
    <property type="term" value="F:acyltransferase activity"/>
    <property type="evidence" value="ECO:0007669"/>
    <property type="project" value="UniProtKB-KW"/>
</dbReference>
<dbReference type="RefSeq" id="WP_345925497.1">
    <property type="nucleotide sequence ID" value="NZ_JBDIVF010000002.1"/>
</dbReference>
<evidence type="ECO:0000313" key="3">
    <source>
        <dbReference type="Proteomes" id="UP001548590"/>
    </source>
</evidence>
<dbReference type="PANTHER" id="PTHR43451">
    <property type="entry name" value="ACETYLTRANSFERASE (GNAT) FAMILY PROTEIN"/>
    <property type="match status" value="1"/>
</dbReference>
<keyword evidence="3" id="KW-1185">Reference proteome</keyword>
<dbReference type="CDD" id="cd04301">
    <property type="entry name" value="NAT_SF"/>
    <property type="match status" value="1"/>
</dbReference>
<dbReference type="InterPro" id="IPR000182">
    <property type="entry name" value="GNAT_dom"/>
</dbReference>
<keyword evidence="2" id="KW-0808">Transferase</keyword>
<dbReference type="SUPFAM" id="SSF55729">
    <property type="entry name" value="Acyl-CoA N-acyltransferases (Nat)"/>
    <property type="match status" value="1"/>
</dbReference>
<protein>
    <submittedName>
        <fullName evidence="2">GNAT family N-acetyltransferase</fullName>
        <ecNumber evidence="2">2.3.1.-</ecNumber>
    </submittedName>
</protein>
<dbReference type="InterPro" id="IPR016181">
    <property type="entry name" value="Acyl_CoA_acyltransferase"/>
</dbReference>
<dbReference type="PANTHER" id="PTHR43451:SF1">
    <property type="entry name" value="ACETYLTRANSFERASE"/>
    <property type="match status" value="1"/>
</dbReference>
<dbReference type="InterPro" id="IPR052564">
    <property type="entry name" value="N-acetyltrans/Recomb-assoc"/>
</dbReference>
<comment type="caution">
    <text evidence="2">The sequence shown here is derived from an EMBL/GenBank/DDBJ whole genome shotgun (WGS) entry which is preliminary data.</text>
</comment>
<sequence length="165" mass="17608">MIDNADEGAVEVSTRDYQPADAAALAAVFRAAVLETGPAAYSAEQCAAWAASADDAAAWAQRLQDNWVRVAVDEAGEIAGFGAIRMPGHIDLIFTAPEFNRQGVGSLILEDLLELAAAMGAKQLTTTASELSRPFFEKHGFRVQESGAHERCGQMLTCHAMVRGR</sequence>